<comment type="caution">
    <text evidence="1">The sequence shown here is derived from an EMBL/GenBank/DDBJ whole genome shotgun (WGS) entry which is preliminary data.</text>
</comment>
<proteinExistence type="predicted"/>
<evidence type="ECO:0000313" key="2">
    <source>
        <dbReference type="Proteomes" id="UP000005536"/>
    </source>
</evidence>
<sequence length="39" mass="4596">MFPNQAEIQRKHLNGLFIHSYQPSKAKFLTPQDCPILRK</sequence>
<accession>D4DR31</accession>
<dbReference type="EMBL" id="ADBF01000042">
    <property type="protein sequence ID" value="EFE49779.1"/>
    <property type="molecule type" value="Genomic_DNA"/>
</dbReference>
<reference evidence="1 2" key="1">
    <citation type="submission" date="2010-02" db="EMBL/GenBank/DDBJ databases">
        <authorList>
            <person name="Weinstock G."/>
            <person name="Sodergren E."/>
            <person name="Clifton S."/>
            <person name="Fulton L."/>
            <person name="Fulton B."/>
            <person name="Courtney L."/>
            <person name="Fronick C."/>
            <person name="Harrison M."/>
            <person name="Strong C."/>
            <person name="Farmer C."/>
            <person name="Delahaunty K."/>
            <person name="Markovic C."/>
            <person name="Hall O."/>
            <person name="Minx P."/>
            <person name="Tomlinson C."/>
            <person name="Mitreva M."/>
            <person name="Nelson J."/>
            <person name="Hou S."/>
            <person name="Wollam A."/>
            <person name="Pepin K.H."/>
            <person name="Johnson M."/>
            <person name="Bhonagiri V."/>
            <person name="Zhang X."/>
            <person name="Suruliraj S."/>
            <person name="Warren W."/>
            <person name="Chinwalla A."/>
            <person name="Mardis E.R."/>
            <person name="Wilson R.K."/>
        </authorList>
    </citation>
    <scope>NUCLEOTIDE SEQUENCE [LARGE SCALE GENOMIC DNA]</scope>
    <source>
        <strain evidence="1 2">ATCC 29315</strain>
    </source>
</reference>
<protein>
    <submittedName>
        <fullName evidence="1">Uncharacterized protein</fullName>
    </submittedName>
</protein>
<gene>
    <name evidence="1" type="ORF">NEIELOOT_01524</name>
</gene>
<organism evidence="1 2">
    <name type="scientific">Neisseria elongata subsp. glycolytica ATCC 29315</name>
    <dbReference type="NCBI Taxonomy" id="546263"/>
    <lineage>
        <taxon>Bacteria</taxon>
        <taxon>Pseudomonadati</taxon>
        <taxon>Pseudomonadota</taxon>
        <taxon>Betaproteobacteria</taxon>
        <taxon>Neisseriales</taxon>
        <taxon>Neisseriaceae</taxon>
        <taxon>Neisseria</taxon>
    </lineage>
</organism>
<dbReference type="AlphaFoldDB" id="D4DR31"/>
<evidence type="ECO:0000313" key="1">
    <source>
        <dbReference type="EMBL" id="EFE49779.1"/>
    </source>
</evidence>
<name>D4DR31_NEIEG</name>
<dbReference type="Proteomes" id="UP000005536">
    <property type="component" value="Unassembled WGS sequence"/>
</dbReference>